<evidence type="ECO:0000259" key="8">
    <source>
        <dbReference type="Pfam" id="PF08281"/>
    </source>
</evidence>
<dbReference type="NCBIfam" id="TIGR02937">
    <property type="entry name" value="sigma70-ECF"/>
    <property type="match status" value="1"/>
</dbReference>
<keyword evidence="3" id="KW-0805">Transcription regulation</keyword>
<dbReference type="Pfam" id="PF08281">
    <property type="entry name" value="Sigma70_r4_2"/>
    <property type="match status" value="1"/>
</dbReference>
<evidence type="ECO:0000256" key="4">
    <source>
        <dbReference type="ARBA" id="ARBA00023082"/>
    </source>
</evidence>
<dbReference type="GO" id="GO:0006352">
    <property type="term" value="P:DNA-templated transcription initiation"/>
    <property type="evidence" value="ECO:0007669"/>
    <property type="project" value="InterPro"/>
</dbReference>
<evidence type="ECO:0000256" key="2">
    <source>
        <dbReference type="ARBA" id="ARBA00011344"/>
    </source>
</evidence>
<dbReference type="InterPro" id="IPR007627">
    <property type="entry name" value="RNA_pol_sigma70_r2"/>
</dbReference>
<dbReference type="Gene3D" id="3.10.450.50">
    <property type="match status" value="1"/>
</dbReference>
<dbReference type="InterPro" id="IPR032710">
    <property type="entry name" value="NTF2-like_dom_sf"/>
</dbReference>
<dbReference type="NCBIfam" id="NF007214">
    <property type="entry name" value="PRK09636.1"/>
    <property type="match status" value="1"/>
</dbReference>
<evidence type="ECO:0000313" key="10">
    <source>
        <dbReference type="Proteomes" id="UP000596130"/>
    </source>
</evidence>
<sequence length="318" mass="34303">MTERDGRMWQMDQNRSEQAGPSEQAALAAVFEEHRPRLNAVAYRMLGSLGESEDAVQEAWLRLSRSDVAEVRNLGGWLTTVVGRICLDLLRSRQSRREDSLDVSLETHVPDPVLSRLDTVDPEQEVLLADSVGLALLVVLDTLAPAERLAFVLHDMFAVPFEDIAPVVERSAAATRQLASRARRRVQGSAPAPETDVAKQREVVDAWMAATRAGDFEALLELLDPDVVLRADSGDLVSGLSKLVRGAASVAGQAAMFASLADVQTVVLVNGLPGLIAAPGGKVFSVGAFTVVDGRITEINIIADPERLRRLDAEALLA</sequence>
<dbReference type="SUPFAM" id="SSF88659">
    <property type="entry name" value="Sigma3 and sigma4 domains of RNA polymerase sigma factors"/>
    <property type="match status" value="1"/>
</dbReference>
<evidence type="ECO:0000256" key="1">
    <source>
        <dbReference type="ARBA" id="ARBA00010641"/>
    </source>
</evidence>
<dbReference type="Gene3D" id="1.10.1740.10">
    <property type="match status" value="1"/>
</dbReference>
<dbReference type="Proteomes" id="UP000596130">
    <property type="component" value="Chromosome"/>
</dbReference>
<dbReference type="GO" id="GO:0003677">
    <property type="term" value="F:DNA binding"/>
    <property type="evidence" value="ECO:0007669"/>
    <property type="project" value="InterPro"/>
</dbReference>
<reference evidence="9 10" key="1">
    <citation type="submission" date="2020-12" db="EMBL/GenBank/DDBJ databases">
        <title>Identification and biosynthesis of polyene macrolides produced by Streptomyces alfalfae Men-myco-93-63.</title>
        <authorList>
            <person name="Liu D."/>
            <person name="Li Y."/>
            <person name="Liu L."/>
            <person name="Han X."/>
            <person name="Shen F."/>
        </authorList>
    </citation>
    <scope>NUCLEOTIDE SEQUENCE [LARGE SCALE GENOMIC DNA]</scope>
    <source>
        <strain evidence="9 10">Men-myco-93-63</strain>
    </source>
</reference>
<feature type="domain" description="RNA polymerase sigma-70 region 2" evidence="7">
    <location>
        <begin position="31"/>
        <end position="95"/>
    </location>
</feature>
<dbReference type="InterPro" id="IPR013324">
    <property type="entry name" value="RNA_pol_sigma_r3/r4-like"/>
</dbReference>
<dbReference type="InterPro" id="IPR013249">
    <property type="entry name" value="RNA_pol_sigma70_r4_t2"/>
</dbReference>
<dbReference type="SUPFAM" id="SSF54427">
    <property type="entry name" value="NTF2-like"/>
    <property type="match status" value="1"/>
</dbReference>
<dbReference type="InterPro" id="IPR036388">
    <property type="entry name" value="WH-like_DNA-bd_sf"/>
</dbReference>
<dbReference type="PANTHER" id="PTHR30173:SF43">
    <property type="entry name" value="ECF RNA POLYMERASE SIGMA FACTOR SIGI-RELATED"/>
    <property type="match status" value="1"/>
</dbReference>
<dbReference type="InterPro" id="IPR013325">
    <property type="entry name" value="RNA_pol_sigma_r2"/>
</dbReference>
<accession>A0A4Q7F0L6</accession>
<feature type="region of interest" description="Disordered" evidence="6">
    <location>
        <begin position="1"/>
        <end position="21"/>
    </location>
</feature>
<evidence type="ECO:0000256" key="6">
    <source>
        <dbReference type="SAM" id="MobiDB-lite"/>
    </source>
</evidence>
<protein>
    <submittedName>
        <fullName evidence="9">RNA polymerase sigma factor SigJ</fullName>
    </submittedName>
</protein>
<keyword evidence="5" id="KW-0804">Transcription</keyword>
<proteinExistence type="inferred from homology"/>
<gene>
    <name evidence="9" type="primary">sigJ</name>
    <name evidence="9" type="ORF">I8755_25185</name>
</gene>
<evidence type="ECO:0000256" key="3">
    <source>
        <dbReference type="ARBA" id="ARBA00023015"/>
    </source>
</evidence>
<feature type="domain" description="RNA polymerase sigma factor 70 region 4 type 2" evidence="8">
    <location>
        <begin position="135"/>
        <end position="185"/>
    </location>
</feature>
<dbReference type="AlphaFoldDB" id="A0A4Q7F0L6"/>
<dbReference type="Gene3D" id="1.10.10.10">
    <property type="entry name" value="Winged helix-like DNA-binding domain superfamily/Winged helix DNA-binding domain"/>
    <property type="match status" value="1"/>
</dbReference>
<dbReference type="GO" id="GO:0016987">
    <property type="term" value="F:sigma factor activity"/>
    <property type="evidence" value="ECO:0007669"/>
    <property type="project" value="UniProtKB-KW"/>
</dbReference>
<evidence type="ECO:0000256" key="5">
    <source>
        <dbReference type="ARBA" id="ARBA00023163"/>
    </source>
</evidence>
<comment type="subunit">
    <text evidence="2">Interacts transiently with the RNA polymerase catalytic core formed by RpoA, RpoB, RpoC and RpoZ (2 alpha, 1 beta, 1 beta' and 1 omega subunit) to form the RNA polymerase holoenzyme that can initiate transcription.</text>
</comment>
<dbReference type="OrthoDB" id="3211555at2"/>
<dbReference type="SUPFAM" id="SSF88946">
    <property type="entry name" value="Sigma2 domain of RNA polymerase sigma factors"/>
    <property type="match status" value="1"/>
</dbReference>
<feature type="compositionally biased region" description="Polar residues" evidence="6">
    <location>
        <begin position="11"/>
        <end position="21"/>
    </location>
</feature>
<evidence type="ECO:0000313" key="9">
    <source>
        <dbReference type="EMBL" id="QQC91332.1"/>
    </source>
</evidence>
<evidence type="ECO:0000259" key="7">
    <source>
        <dbReference type="Pfam" id="PF04542"/>
    </source>
</evidence>
<dbReference type="Pfam" id="PF04542">
    <property type="entry name" value="Sigma70_r2"/>
    <property type="match status" value="1"/>
</dbReference>
<organism evidence="9 10">
    <name type="scientific">Streptomyces alfalfae</name>
    <dbReference type="NCBI Taxonomy" id="1642299"/>
    <lineage>
        <taxon>Bacteria</taxon>
        <taxon>Bacillati</taxon>
        <taxon>Actinomycetota</taxon>
        <taxon>Actinomycetes</taxon>
        <taxon>Kitasatosporales</taxon>
        <taxon>Streptomycetaceae</taxon>
        <taxon>Streptomyces</taxon>
    </lineage>
</organism>
<comment type="similarity">
    <text evidence="1">Belongs to the sigma-70 factor family. ECF subfamily.</text>
</comment>
<dbReference type="InterPro" id="IPR014284">
    <property type="entry name" value="RNA_pol_sigma-70_dom"/>
</dbReference>
<keyword evidence="4" id="KW-0731">Sigma factor</keyword>
<dbReference type="InterPro" id="IPR052704">
    <property type="entry name" value="ECF_Sigma-70_Domain"/>
</dbReference>
<name>A0A4Q7F0L6_9ACTN</name>
<dbReference type="PANTHER" id="PTHR30173">
    <property type="entry name" value="SIGMA 19 FACTOR"/>
    <property type="match status" value="1"/>
</dbReference>
<dbReference type="EMBL" id="CP065959">
    <property type="protein sequence ID" value="QQC91332.1"/>
    <property type="molecule type" value="Genomic_DNA"/>
</dbReference>